<evidence type="ECO:0000313" key="2">
    <source>
        <dbReference type="Proteomes" id="UP000184364"/>
    </source>
</evidence>
<keyword evidence="2" id="KW-1185">Reference proteome</keyword>
<dbReference type="InterPro" id="IPR058702">
    <property type="entry name" value="MafI2-like"/>
</dbReference>
<gene>
    <name evidence="1" type="ORF">SAMN05444267_1002173</name>
</gene>
<dbReference type="RefSeq" id="WP_073290459.1">
    <property type="nucleotide sequence ID" value="NZ_FRAV01000002.1"/>
</dbReference>
<dbReference type="EMBL" id="FRAV01000002">
    <property type="protein sequence ID" value="SHK27106.1"/>
    <property type="molecule type" value="Genomic_DNA"/>
</dbReference>
<organism evidence="1 2">
    <name type="scientific">Chryseobacterium polytrichastri</name>
    <dbReference type="NCBI Taxonomy" id="1302687"/>
    <lineage>
        <taxon>Bacteria</taxon>
        <taxon>Pseudomonadati</taxon>
        <taxon>Bacteroidota</taxon>
        <taxon>Flavobacteriia</taxon>
        <taxon>Flavobacteriales</taxon>
        <taxon>Weeksellaceae</taxon>
        <taxon>Chryseobacterium group</taxon>
        <taxon>Chryseobacterium</taxon>
    </lineage>
</organism>
<dbReference type="STRING" id="1302687.SAMN05444267_1002173"/>
<reference evidence="2" key="1">
    <citation type="submission" date="2016-11" db="EMBL/GenBank/DDBJ databases">
        <authorList>
            <person name="Varghese N."/>
            <person name="Submissions S."/>
        </authorList>
    </citation>
    <scope>NUCLEOTIDE SEQUENCE [LARGE SCALE GENOMIC DNA]</scope>
    <source>
        <strain evidence="2">DSM 26899</strain>
    </source>
</reference>
<sequence length="103" mass="12183">MENEKYIELRRDVLISIQRALWGMIYPSIRAIAVGFEETKKLTVIYYLDKEPEDEDYENISEVTGEVCSDIDFSTVEELCIYTNQPFSELDNLVSWVYIRKEE</sequence>
<proteinExistence type="predicted"/>
<accession>A0A1M6R3W2</accession>
<protein>
    <submittedName>
        <fullName evidence="1">Uncharacterized protein</fullName>
    </submittedName>
</protein>
<dbReference type="OrthoDB" id="1262618at2"/>
<evidence type="ECO:0000313" key="1">
    <source>
        <dbReference type="EMBL" id="SHK27106.1"/>
    </source>
</evidence>
<dbReference type="Proteomes" id="UP000184364">
    <property type="component" value="Unassembled WGS sequence"/>
</dbReference>
<dbReference type="Pfam" id="PF26541">
    <property type="entry name" value="MafI2"/>
    <property type="match status" value="1"/>
</dbReference>
<dbReference type="AlphaFoldDB" id="A0A1M6R3W2"/>
<name>A0A1M6R3W2_9FLAO</name>